<feature type="domain" description="B box-type" evidence="9">
    <location>
        <begin position="148"/>
        <end position="188"/>
    </location>
</feature>
<dbReference type="InterPro" id="IPR013320">
    <property type="entry name" value="ConA-like_dom_sf"/>
</dbReference>
<dbReference type="InterPro" id="IPR017907">
    <property type="entry name" value="Znf_RING_CS"/>
</dbReference>
<dbReference type="SUPFAM" id="SSF49899">
    <property type="entry name" value="Concanavalin A-like lectins/glucanases"/>
    <property type="match status" value="1"/>
</dbReference>
<dbReference type="PROSITE" id="PS50119">
    <property type="entry name" value="ZF_BBOX"/>
    <property type="match status" value="1"/>
</dbReference>
<dbReference type="InterPro" id="IPR001841">
    <property type="entry name" value="Znf_RING"/>
</dbReference>
<dbReference type="Pfam" id="PF15227">
    <property type="entry name" value="zf-C3HC4_4"/>
    <property type="match status" value="1"/>
</dbReference>
<sequence length="537" mass="61651">MAAAQPSLSTDHYTCPVCLEVLNVPVTIPCGHSYCMECINKHWDRSGLMGTYRCPQCRMEFHPRPKLHKNLTLTNMIGELKEKGVIRAPPQGNAGPASVLCDSCPVRKRRASKTCMTCMASYCESHLQPHLDLAAFKRHKLEEPTRNLEEKLCSKHQKVLEMFCRTDEICICSMCAATEHKSHHTKILVEEITERKNQLEKITKEVKRRVQEKEKKLAELKETERRIQENLESILQSIERLKSEVCEAIRGHKRGELSKVGGVIKQLEKEIKELRKTESELAQLSKTDDHMRWLKMFHNVLVPPGDTNAPNITINEDFLPETLKKKLSEAKKSLEEIREFVKRNKTGGLYARSLTLDLDTAHKRLHLSKEKKKVTCEEKEIQYHGHDDRFEKWQQILCREALWWTRHYWEVEWSGDKADIGVTYRGIGRKEAGNECVLGLNDKSWSLCCSEAGVSAWHNNQKTDIRVPISHKIGVYLDRPGGSLSFYNVSDTMTLLHKFNASFTEPLFAGFRIRPNLGGAILQSGHHEEATRKADHQ</sequence>
<dbReference type="GO" id="GO:0008270">
    <property type="term" value="F:zinc ion binding"/>
    <property type="evidence" value="ECO:0007669"/>
    <property type="project" value="UniProtKB-KW"/>
</dbReference>
<reference evidence="11" key="1">
    <citation type="submission" date="2021-06" db="EMBL/GenBank/DDBJ databases">
        <authorList>
            <consortium name="Wellcome Sanger Institute Data Sharing"/>
        </authorList>
    </citation>
    <scope>NUCLEOTIDE SEQUENCE [LARGE SCALE GENOMIC DNA]</scope>
</reference>
<dbReference type="SMART" id="SM00336">
    <property type="entry name" value="BBOX"/>
    <property type="match status" value="1"/>
</dbReference>
<dbReference type="Gene3D" id="4.10.830.40">
    <property type="match status" value="1"/>
</dbReference>
<dbReference type="SMART" id="SM00449">
    <property type="entry name" value="SPRY"/>
    <property type="match status" value="1"/>
</dbReference>
<dbReference type="GeneTree" id="ENSGT01150000286950"/>
<name>A0A8C4TN12_ERPCA</name>
<evidence type="ECO:0000256" key="6">
    <source>
        <dbReference type="PROSITE-ProRule" id="PRU00024"/>
    </source>
</evidence>
<evidence type="ECO:0000313" key="12">
    <source>
        <dbReference type="Proteomes" id="UP000694620"/>
    </source>
</evidence>
<dbReference type="GO" id="GO:0045087">
    <property type="term" value="P:innate immune response"/>
    <property type="evidence" value="ECO:0007669"/>
    <property type="project" value="UniProtKB-KW"/>
</dbReference>
<organism evidence="11 12">
    <name type="scientific">Erpetoichthys calabaricus</name>
    <name type="common">Rope fish</name>
    <name type="synonym">Calamoichthys calabaricus</name>
    <dbReference type="NCBI Taxonomy" id="27687"/>
    <lineage>
        <taxon>Eukaryota</taxon>
        <taxon>Metazoa</taxon>
        <taxon>Chordata</taxon>
        <taxon>Craniata</taxon>
        <taxon>Vertebrata</taxon>
        <taxon>Euteleostomi</taxon>
        <taxon>Actinopterygii</taxon>
        <taxon>Polypteriformes</taxon>
        <taxon>Polypteridae</taxon>
        <taxon>Erpetoichthys</taxon>
    </lineage>
</organism>
<keyword evidence="3 6" id="KW-0863">Zinc-finger</keyword>
<dbReference type="SUPFAM" id="SSF57845">
    <property type="entry name" value="B-box zinc-binding domain"/>
    <property type="match status" value="1"/>
</dbReference>
<dbReference type="InterPro" id="IPR051051">
    <property type="entry name" value="E3_ubiq-ligase_TRIM/RNF"/>
</dbReference>
<dbReference type="InterPro" id="IPR058030">
    <property type="entry name" value="TRIM8/14/16/25/29/45/65_CC"/>
</dbReference>
<dbReference type="Gene3D" id="3.30.160.60">
    <property type="entry name" value="Classic Zinc Finger"/>
    <property type="match status" value="1"/>
</dbReference>
<dbReference type="CDD" id="cd16040">
    <property type="entry name" value="SPRY_PRY_SNTX"/>
    <property type="match status" value="1"/>
</dbReference>
<keyword evidence="4" id="KW-0862">Zinc</keyword>
<dbReference type="GO" id="GO:0005737">
    <property type="term" value="C:cytoplasm"/>
    <property type="evidence" value="ECO:0007669"/>
    <property type="project" value="UniProtKB-ARBA"/>
</dbReference>
<keyword evidence="1" id="KW-0399">Innate immunity</keyword>
<dbReference type="SMART" id="SM00184">
    <property type="entry name" value="RING"/>
    <property type="match status" value="1"/>
</dbReference>
<feature type="domain" description="RING-type" evidence="8">
    <location>
        <begin position="15"/>
        <end position="58"/>
    </location>
</feature>
<dbReference type="InterPro" id="IPR000315">
    <property type="entry name" value="Znf_B-box"/>
</dbReference>
<dbReference type="Pfam" id="PF00643">
    <property type="entry name" value="zf-B_box"/>
    <property type="match status" value="1"/>
</dbReference>
<evidence type="ECO:0000259" key="9">
    <source>
        <dbReference type="PROSITE" id="PS50119"/>
    </source>
</evidence>
<feature type="coiled-coil region" evidence="7">
    <location>
        <begin position="189"/>
        <end position="287"/>
    </location>
</feature>
<dbReference type="InterPro" id="IPR001870">
    <property type="entry name" value="B30.2/SPRY"/>
</dbReference>
<dbReference type="PANTHER" id="PTHR25465">
    <property type="entry name" value="B-BOX DOMAIN CONTAINING"/>
    <property type="match status" value="1"/>
</dbReference>
<evidence type="ECO:0000259" key="10">
    <source>
        <dbReference type="PROSITE" id="PS50188"/>
    </source>
</evidence>
<dbReference type="PROSITE" id="PS50089">
    <property type="entry name" value="ZF_RING_2"/>
    <property type="match status" value="1"/>
</dbReference>
<dbReference type="Gene3D" id="3.30.40.10">
    <property type="entry name" value="Zinc/RING finger domain, C3HC4 (zinc finger)"/>
    <property type="match status" value="1"/>
</dbReference>
<dbReference type="Pfam" id="PF25600">
    <property type="entry name" value="TRIM_CC"/>
    <property type="match status" value="1"/>
</dbReference>
<keyword evidence="7" id="KW-0175">Coiled coil</keyword>
<proteinExistence type="predicted"/>
<keyword evidence="5" id="KW-0391">Immunity</keyword>
<evidence type="ECO:0000259" key="8">
    <source>
        <dbReference type="PROSITE" id="PS50089"/>
    </source>
</evidence>
<evidence type="ECO:0000313" key="11">
    <source>
        <dbReference type="Ensembl" id="ENSECRP00000032996.1"/>
    </source>
</evidence>
<evidence type="ECO:0000256" key="3">
    <source>
        <dbReference type="ARBA" id="ARBA00022771"/>
    </source>
</evidence>
<evidence type="ECO:0000256" key="1">
    <source>
        <dbReference type="ARBA" id="ARBA00022588"/>
    </source>
</evidence>
<dbReference type="SUPFAM" id="SSF57850">
    <property type="entry name" value="RING/U-box"/>
    <property type="match status" value="1"/>
</dbReference>
<dbReference type="InterPro" id="IPR006574">
    <property type="entry name" value="PRY"/>
</dbReference>
<dbReference type="PANTHER" id="PTHR25465:SF73">
    <property type="entry name" value="E3 UBIQUITIN_ISG15 LIGASE TRIM25 ISOFORM X1"/>
    <property type="match status" value="1"/>
</dbReference>
<accession>A0A8C4TN12</accession>
<evidence type="ECO:0000256" key="5">
    <source>
        <dbReference type="ARBA" id="ARBA00022859"/>
    </source>
</evidence>
<evidence type="ECO:0008006" key="13">
    <source>
        <dbReference type="Google" id="ProtNLM"/>
    </source>
</evidence>
<dbReference type="AlphaFoldDB" id="A0A8C4TN12"/>
<evidence type="ECO:0000256" key="2">
    <source>
        <dbReference type="ARBA" id="ARBA00022723"/>
    </source>
</evidence>
<evidence type="ECO:0000256" key="7">
    <source>
        <dbReference type="SAM" id="Coils"/>
    </source>
</evidence>
<dbReference type="Pfam" id="PF13765">
    <property type="entry name" value="PRY"/>
    <property type="match status" value="1"/>
</dbReference>
<dbReference type="SMART" id="SM00589">
    <property type="entry name" value="PRY"/>
    <property type="match status" value="1"/>
</dbReference>
<reference evidence="11" key="3">
    <citation type="submission" date="2025-09" db="UniProtKB">
        <authorList>
            <consortium name="Ensembl"/>
        </authorList>
    </citation>
    <scope>IDENTIFICATION</scope>
</reference>
<protein>
    <recommendedName>
        <fullName evidence="13">Tripartite motif-containing protein 16-like</fullName>
    </recommendedName>
</protein>
<dbReference type="Pfam" id="PF00622">
    <property type="entry name" value="SPRY"/>
    <property type="match status" value="1"/>
</dbReference>
<dbReference type="PROSITE" id="PS00518">
    <property type="entry name" value="ZF_RING_1"/>
    <property type="match status" value="1"/>
</dbReference>
<dbReference type="PROSITE" id="PS50188">
    <property type="entry name" value="B302_SPRY"/>
    <property type="match status" value="1"/>
</dbReference>
<dbReference type="Proteomes" id="UP000694620">
    <property type="component" value="Chromosome 12"/>
</dbReference>
<dbReference type="InterPro" id="IPR013083">
    <property type="entry name" value="Znf_RING/FYVE/PHD"/>
</dbReference>
<keyword evidence="12" id="KW-1185">Reference proteome</keyword>
<dbReference type="Ensembl" id="ENSECRT00000033720.1">
    <property type="protein sequence ID" value="ENSECRP00000032996.1"/>
    <property type="gene ID" value="ENSECRG00000022336.1"/>
</dbReference>
<evidence type="ECO:0000256" key="4">
    <source>
        <dbReference type="ARBA" id="ARBA00022833"/>
    </source>
</evidence>
<dbReference type="CDD" id="cd19769">
    <property type="entry name" value="Bbox2_TRIM16-like"/>
    <property type="match status" value="1"/>
</dbReference>
<feature type="domain" description="B30.2/SPRY" evidence="10">
    <location>
        <begin position="333"/>
        <end position="529"/>
    </location>
</feature>
<dbReference type="InterPro" id="IPR003879">
    <property type="entry name" value="Butyrophylin_SPRY"/>
</dbReference>
<reference evidence="11" key="2">
    <citation type="submission" date="2025-08" db="UniProtKB">
        <authorList>
            <consortium name="Ensembl"/>
        </authorList>
    </citation>
    <scope>IDENTIFICATION</scope>
</reference>
<dbReference type="PRINTS" id="PR01407">
    <property type="entry name" value="BUTYPHLNCDUF"/>
</dbReference>
<dbReference type="Gene3D" id="2.60.120.920">
    <property type="match status" value="1"/>
</dbReference>
<keyword evidence="2" id="KW-0479">Metal-binding</keyword>
<dbReference type="InterPro" id="IPR043136">
    <property type="entry name" value="B30.2/SPRY_sf"/>
</dbReference>
<dbReference type="InterPro" id="IPR003877">
    <property type="entry name" value="SPRY_dom"/>
</dbReference>